<dbReference type="PANTHER" id="PTHR11439:SF463">
    <property type="entry name" value="REVERSE TRANSCRIPTASE TY1_COPIA-TYPE DOMAIN-CONTAINING PROTEIN"/>
    <property type="match status" value="1"/>
</dbReference>
<evidence type="ECO:0000313" key="2">
    <source>
        <dbReference type="Proteomes" id="UP000765509"/>
    </source>
</evidence>
<dbReference type="PANTHER" id="PTHR11439">
    <property type="entry name" value="GAG-POL-RELATED RETROTRANSPOSON"/>
    <property type="match status" value="1"/>
</dbReference>
<sequence>MLHQQHFCTKILDEFNMSSSNPIKTPAPANIHSIVAQTSIPFINLTMQMAIGMLNYFSLCTGPNIMFTSNLLFQFTSQPTTVHWTLVKHLLRYLDGTRGLGLHFTQYKHLESELIG</sequence>
<evidence type="ECO:0008006" key="3">
    <source>
        <dbReference type="Google" id="ProtNLM"/>
    </source>
</evidence>
<accession>A0A9Q3J9K8</accession>
<dbReference type="OrthoDB" id="2801217at2759"/>
<dbReference type="EMBL" id="AVOT02065835">
    <property type="protein sequence ID" value="MBW0557806.1"/>
    <property type="molecule type" value="Genomic_DNA"/>
</dbReference>
<evidence type="ECO:0000313" key="1">
    <source>
        <dbReference type="EMBL" id="MBW0557806.1"/>
    </source>
</evidence>
<keyword evidence="2" id="KW-1185">Reference proteome</keyword>
<organism evidence="1 2">
    <name type="scientific">Austropuccinia psidii MF-1</name>
    <dbReference type="NCBI Taxonomy" id="1389203"/>
    <lineage>
        <taxon>Eukaryota</taxon>
        <taxon>Fungi</taxon>
        <taxon>Dikarya</taxon>
        <taxon>Basidiomycota</taxon>
        <taxon>Pucciniomycotina</taxon>
        <taxon>Pucciniomycetes</taxon>
        <taxon>Pucciniales</taxon>
        <taxon>Sphaerophragmiaceae</taxon>
        <taxon>Austropuccinia</taxon>
    </lineage>
</organism>
<dbReference type="AlphaFoldDB" id="A0A9Q3J9K8"/>
<proteinExistence type="predicted"/>
<reference evidence="1" key="1">
    <citation type="submission" date="2021-03" db="EMBL/GenBank/DDBJ databases">
        <title>Draft genome sequence of rust myrtle Austropuccinia psidii MF-1, a brazilian biotype.</title>
        <authorList>
            <person name="Quecine M.C."/>
            <person name="Pachon D.M.R."/>
            <person name="Bonatelli M.L."/>
            <person name="Correr F.H."/>
            <person name="Franceschini L.M."/>
            <person name="Leite T.F."/>
            <person name="Margarido G.R.A."/>
            <person name="Almeida C.A."/>
            <person name="Ferrarezi J.A."/>
            <person name="Labate C.A."/>
        </authorList>
    </citation>
    <scope>NUCLEOTIDE SEQUENCE</scope>
    <source>
        <strain evidence="1">MF-1</strain>
    </source>
</reference>
<name>A0A9Q3J9K8_9BASI</name>
<protein>
    <recommendedName>
        <fullName evidence="3">Reverse transcriptase Ty1/copia-type domain-containing protein</fullName>
    </recommendedName>
</protein>
<dbReference type="Proteomes" id="UP000765509">
    <property type="component" value="Unassembled WGS sequence"/>
</dbReference>
<comment type="caution">
    <text evidence="1">The sequence shown here is derived from an EMBL/GenBank/DDBJ whole genome shotgun (WGS) entry which is preliminary data.</text>
</comment>
<gene>
    <name evidence="1" type="ORF">O181_097521</name>
</gene>